<feature type="compositionally biased region" description="Basic and acidic residues" evidence="11">
    <location>
        <begin position="713"/>
        <end position="724"/>
    </location>
</feature>
<dbReference type="Gene3D" id="1.10.840.10">
    <property type="entry name" value="Ras guanine-nucleotide exchange factors catalytic domain"/>
    <property type="match status" value="1"/>
</dbReference>
<proteinExistence type="inferred from homology"/>
<accession>A0A120K0V1</accession>
<sequence>MPSKVALMPKQKFSADVFSETNYYPTPTEKVITYAKSDTGTRKNKHQILTADIYALIASLTSPIEDVDYELFADFFLVFRKFISTEDLVEILICRFDWALQEVLGSTDKERKRIGEITLVRTFVLLRHWIINYFADDFLPSLPVRERFLTFVNPSHFSKMAIRNMTMVTNILVALKKAWVYTAKMMWSDFDPVTEFKLVTANDWLDFEIRDATQLRTPTGDRRESKLSEYALNSRMNPSFRNESILSLYNARENFQLPTRAKGASLRSDVATQKRTATMFLYPKDTLASSRPSPNLSKSDETIVASEESKPLQKISNATNVSDVIKDVAYPANPFVEVVIPPTPSKKLEFVLNSSCVPLVQDSNKNVRGKQRKARSRSGSRTISGLMSKWKLNHHRRSSSLHGSVDFSPEMNTFIKYVFCIASLDNVKDDMRELVEIDPPKFDILSARTIDEVEYLVAIENHILNRVEENTGIERTIDLPAVESSGLKTSEPREFSVIDNLNIYKTVSTIASSVYELSKLSIVQSQQDALMPSIASVVGNRSYSTTPARGRPKGAAQTPFSSKDTSPTDDDEPTKLVFFNTKGRPNDNSSAISTFLKAEKETPTAFYRNDEPYRSLKNSDVTSVNAARSSGTTIETGRSPQGDSIFGYRNEAESLRDISGPTLSRKQQHTNLREFIFESSATDLTYSTDSPRSDNHTEVSSYSNARNSPRNRSGVEKDTKEHYEPTASGNNTLPPLSVPGYQPKTNSDNVRNSIPPAIHNSSKGLFQNHSPCNTSSGRISINRKSIPALRVLTTPNTPVLDSSFMEREKKLVTHEARLNALEKSISEAKSRENESLPKSGTTSTIATSLFFLSANTSPQKDVYLQEHISEEETLDISGVGAMKLSHTPSIQSVATDCSSGSDSSNSIQASVSTVWFLSQTRPPNESHDSSKDLSNAESLLGFSSEEDKNNLFTLDVDIDEELSPRRDMNYLATKFMATIDTKESSDFKSVNETSKELTETDTSKLQEGSISDETIQRVGHSTEDRNAKVQSDPVSLALMKLEGTLISTSDTEVAAGVANSISSSELAKEVEKLDIGTLKLPNDMANKRRSMFIERRRTVAEISQSSADSRQPTPEPPSFITDEQIRLLLSEYKLQDTRLHVTNVDEHLPFILMYDSLSIAKQLTLIEREIMNEIDWKDLMDFSMEKTLPKVTSWLQLLLHNEKLSGIDLAIARFNLTVDWIISELLMTSDPKLRRNVIQRLIHVADHCRAFQNYNTVMEIVLALNSVVVQKFKESWRLIEPGDILLWKELKSIPSLDRNYQKVRNMLNSINPIKGCIPFLVVYLSDLALNSEKRDWIVPGKVVNYNKFQSNIQIVKNFIQRVQWAKFYDIQPDQELLSKCVYISTLTPEEMAQVSKF</sequence>
<dbReference type="GO" id="GO:0051301">
    <property type="term" value="P:cell division"/>
    <property type="evidence" value="ECO:0007669"/>
    <property type="project" value="UniProtKB-KW"/>
</dbReference>
<evidence type="ECO:0000256" key="1">
    <source>
        <dbReference type="ARBA" id="ARBA00004378"/>
    </source>
</evidence>
<organism evidence="14 15">
    <name type="scientific">Eremothecium sinecaudum</name>
    <dbReference type="NCBI Taxonomy" id="45286"/>
    <lineage>
        <taxon>Eukaryota</taxon>
        <taxon>Fungi</taxon>
        <taxon>Dikarya</taxon>
        <taxon>Ascomycota</taxon>
        <taxon>Saccharomycotina</taxon>
        <taxon>Saccharomycetes</taxon>
        <taxon>Saccharomycetales</taxon>
        <taxon>Saccharomycetaceae</taxon>
        <taxon>Eremothecium</taxon>
    </lineage>
</organism>
<feature type="compositionally biased region" description="Basic and acidic residues" evidence="11">
    <location>
        <begin position="993"/>
        <end position="1004"/>
    </location>
</feature>
<evidence type="ECO:0000256" key="7">
    <source>
        <dbReference type="ARBA" id="ARBA00023306"/>
    </source>
</evidence>
<feature type="domain" description="Ras-GEF" evidence="12">
    <location>
        <begin position="1155"/>
        <end position="1395"/>
    </location>
</feature>
<keyword evidence="3" id="KW-0963">Cytoplasm</keyword>
<evidence type="ECO:0000256" key="4">
    <source>
        <dbReference type="ARBA" id="ARBA00022618"/>
    </source>
</evidence>
<dbReference type="FunFam" id="1.10.840.10:FF:000019">
    <property type="entry name" value="Guanine nucleotide exchange factor LTE1"/>
    <property type="match status" value="1"/>
</dbReference>
<reference evidence="14 15" key="1">
    <citation type="submission" date="2016-01" db="EMBL/GenBank/DDBJ databases">
        <title>Genome sequence of the yeast Holleya sinecauda.</title>
        <authorList>
            <person name="Dietrich F.S."/>
        </authorList>
    </citation>
    <scope>NUCLEOTIDE SEQUENCE [LARGE SCALE GENOMIC DNA]</scope>
    <source>
        <strain evidence="14 15">ATCC 58844</strain>
    </source>
</reference>
<feature type="domain" description="N-terminal Ras-GEF" evidence="13">
    <location>
        <begin position="44"/>
        <end position="176"/>
    </location>
</feature>
<evidence type="ECO:0000313" key="14">
    <source>
        <dbReference type="EMBL" id="AMD18691.1"/>
    </source>
</evidence>
<dbReference type="SMART" id="SM00147">
    <property type="entry name" value="RasGEF"/>
    <property type="match status" value="1"/>
</dbReference>
<dbReference type="InterPro" id="IPR023578">
    <property type="entry name" value="Ras_GEF_dom_sf"/>
</dbReference>
<protein>
    <recommendedName>
        <fullName evidence="9">Guanine nucleotide exchange factor LTE1</fullName>
    </recommendedName>
</protein>
<dbReference type="Gene3D" id="1.20.870.10">
    <property type="entry name" value="Son of sevenless (SoS) protein Chain: S domain 1"/>
    <property type="match status" value="1"/>
</dbReference>
<dbReference type="Pfam" id="PF00618">
    <property type="entry name" value="RasGEF_N"/>
    <property type="match status" value="1"/>
</dbReference>
<keyword evidence="6" id="KW-0498">Mitosis</keyword>
<dbReference type="GO" id="GO:0005085">
    <property type="term" value="F:guanyl-nucleotide exchange factor activity"/>
    <property type="evidence" value="ECO:0007669"/>
    <property type="project" value="UniProtKB-KW"/>
</dbReference>
<dbReference type="InterPro" id="IPR019804">
    <property type="entry name" value="Ras_G-nucl-exch_fac_CS"/>
</dbReference>
<dbReference type="InterPro" id="IPR008937">
    <property type="entry name" value="Ras-like_GEF"/>
</dbReference>
<evidence type="ECO:0000259" key="13">
    <source>
        <dbReference type="PROSITE" id="PS50212"/>
    </source>
</evidence>
<dbReference type="RefSeq" id="XP_017985687.1">
    <property type="nucleotide sequence ID" value="XM_018130217.1"/>
</dbReference>
<dbReference type="CDD" id="cd06224">
    <property type="entry name" value="REM"/>
    <property type="match status" value="1"/>
</dbReference>
<dbReference type="STRING" id="45286.A0A120K0V1"/>
<dbReference type="PROSITE" id="PS50009">
    <property type="entry name" value="RASGEF_CAT"/>
    <property type="match status" value="1"/>
</dbReference>
<dbReference type="Pfam" id="PF00617">
    <property type="entry name" value="RasGEF"/>
    <property type="match status" value="1"/>
</dbReference>
<dbReference type="OrthoDB" id="10254377at2759"/>
<feature type="region of interest" description="Disordered" evidence="11">
    <location>
        <begin position="985"/>
        <end position="1029"/>
    </location>
</feature>
<evidence type="ECO:0000256" key="6">
    <source>
        <dbReference type="ARBA" id="ARBA00022776"/>
    </source>
</evidence>
<feature type="region of interest" description="Disordered" evidence="11">
    <location>
        <begin position="541"/>
        <end position="575"/>
    </location>
</feature>
<dbReference type="GO" id="GO:0005933">
    <property type="term" value="C:cellular bud"/>
    <property type="evidence" value="ECO:0007669"/>
    <property type="project" value="UniProtKB-SubCell"/>
</dbReference>
<feature type="compositionally biased region" description="Polar residues" evidence="11">
    <location>
        <begin position="624"/>
        <end position="642"/>
    </location>
</feature>
<feature type="region of interest" description="Disordered" evidence="11">
    <location>
        <begin position="624"/>
        <end position="646"/>
    </location>
</feature>
<dbReference type="GO" id="GO:0005737">
    <property type="term" value="C:cytoplasm"/>
    <property type="evidence" value="ECO:0007669"/>
    <property type="project" value="UniProtKB-SubCell"/>
</dbReference>
<dbReference type="CDD" id="cd00155">
    <property type="entry name" value="RasGEF"/>
    <property type="match status" value="1"/>
</dbReference>
<feature type="compositionally biased region" description="Polar residues" evidence="11">
    <location>
        <begin position="743"/>
        <end position="752"/>
    </location>
</feature>
<feature type="region of interest" description="Disordered" evidence="11">
    <location>
        <begin position="684"/>
        <end position="779"/>
    </location>
</feature>
<dbReference type="GeneID" id="28721843"/>
<evidence type="ECO:0000256" key="10">
    <source>
        <dbReference type="PROSITE-ProRule" id="PRU00168"/>
    </source>
</evidence>
<feature type="compositionally biased region" description="Polar residues" evidence="11">
    <location>
        <begin position="698"/>
        <end position="711"/>
    </location>
</feature>
<dbReference type="SMART" id="SM00229">
    <property type="entry name" value="RasGEFN"/>
    <property type="match status" value="1"/>
</dbReference>
<dbReference type="Proteomes" id="UP000243052">
    <property type="component" value="Chromosome ii"/>
</dbReference>
<name>A0A120K0V1_9SACH</name>
<dbReference type="GO" id="GO:0005886">
    <property type="term" value="C:plasma membrane"/>
    <property type="evidence" value="ECO:0007669"/>
    <property type="project" value="TreeGrafter"/>
</dbReference>
<evidence type="ECO:0000256" key="5">
    <source>
        <dbReference type="ARBA" id="ARBA00022658"/>
    </source>
</evidence>
<evidence type="ECO:0000256" key="2">
    <source>
        <dbReference type="ARBA" id="ARBA00004496"/>
    </source>
</evidence>
<keyword evidence="7" id="KW-0131">Cell cycle</keyword>
<comment type="subcellular location">
    <subcellularLocation>
        <location evidence="1">Bud</location>
    </subcellularLocation>
    <subcellularLocation>
        <location evidence="2">Cytoplasm</location>
    </subcellularLocation>
</comment>
<dbReference type="PROSITE" id="PS00720">
    <property type="entry name" value="RASGEF"/>
    <property type="match status" value="1"/>
</dbReference>
<keyword evidence="5 10" id="KW-0344">Guanine-nucleotide releasing factor</keyword>
<evidence type="ECO:0000256" key="8">
    <source>
        <dbReference type="ARBA" id="ARBA00061443"/>
    </source>
</evidence>
<evidence type="ECO:0000256" key="9">
    <source>
        <dbReference type="ARBA" id="ARBA00070837"/>
    </source>
</evidence>
<dbReference type="InterPro" id="IPR000651">
    <property type="entry name" value="Ras-like_Gua-exchang_fac_N"/>
</dbReference>
<dbReference type="SUPFAM" id="SSF48366">
    <property type="entry name" value="Ras GEF"/>
    <property type="match status" value="1"/>
</dbReference>
<evidence type="ECO:0000256" key="3">
    <source>
        <dbReference type="ARBA" id="ARBA00022490"/>
    </source>
</evidence>
<comment type="similarity">
    <text evidence="8">Belongs to the LTE1 family.</text>
</comment>
<keyword evidence="15" id="KW-1185">Reference proteome</keyword>
<evidence type="ECO:0000256" key="11">
    <source>
        <dbReference type="SAM" id="MobiDB-lite"/>
    </source>
</evidence>
<evidence type="ECO:0000259" key="12">
    <source>
        <dbReference type="PROSITE" id="PS50009"/>
    </source>
</evidence>
<evidence type="ECO:0000313" key="15">
    <source>
        <dbReference type="Proteomes" id="UP000243052"/>
    </source>
</evidence>
<dbReference type="PROSITE" id="PS50212">
    <property type="entry name" value="RASGEF_NTER"/>
    <property type="match status" value="1"/>
</dbReference>
<dbReference type="InterPro" id="IPR036964">
    <property type="entry name" value="RASGEF_cat_dom_sf"/>
</dbReference>
<dbReference type="PANTHER" id="PTHR23113">
    <property type="entry name" value="GUANINE NUCLEOTIDE EXCHANGE FACTOR"/>
    <property type="match status" value="1"/>
</dbReference>
<dbReference type="InterPro" id="IPR001895">
    <property type="entry name" value="RASGEF_cat_dom"/>
</dbReference>
<dbReference type="EMBL" id="CP014242">
    <property type="protein sequence ID" value="AMD18691.1"/>
    <property type="molecule type" value="Genomic_DNA"/>
</dbReference>
<dbReference type="GO" id="GO:0007265">
    <property type="term" value="P:Ras protein signal transduction"/>
    <property type="evidence" value="ECO:0007669"/>
    <property type="project" value="TreeGrafter"/>
</dbReference>
<keyword evidence="4" id="KW-0132">Cell division</keyword>
<dbReference type="PANTHER" id="PTHR23113:SF363">
    <property type="entry name" value="PROTEIN SON OF SEVENLESS"/>
    <property type="match status" value="1"/>
</dbReference>
<feature type="compositionally biased region" description="Polar residues" evidence="11">
    <location>
        <begin position="759"/>
        <end position="779"/>
    </location>
</feature>
<gene>
    <name evidence="14" type="ORF">AW171_hschr2204</name>
</gene>